<dbReference type="GO" id="GO:0016887">
    <property type="term" value="F:ATP hydrolysis activity"/>
    <property type="evidence" value="ECO:0007669"/>
    <property type="project" value="InterPro"/>
</dbReference>
<dbReference type="Pfam" id="PF00004">
    <property type="entry name" value="AAA"/>
    <property type="match status" value="1"/>
</dbReference>
<dbReference type="GO" id="GO:0005524">
    <property type="term" value="F:ATP binding"/>
    <property type="evidence" value="ECO:0007669"/>
    <property type="project" value="UniProtKB-KW"/>
</dbReference>
<evidence type="ECO:0000313" key="5">
    <source>
        <dbReference type="Proteomes" id="UP000689195"/>
    </source>
</evidence>
<evidence type="ECO:0000256" key="2">
    <source>
        <dbReference type="ARBA" id="ARBA00022840"/>
    </source>
</evidence>
<feature type="domain" description="ATPase AAA-type core" evidence="3">
    <location>
        <begin position="3"/>
        <end position="46"/>
    </location>
</feature>
<keyword evidence="1" id="KW-0547">Nucleotide-binding</keyword>
<dbReference type="Proteomes" id="UP000689195">
    <property type="component" value="Unassembled WGS sequence"/>
</dbReference>
<evidence type="ECO:0000259" key="3">
    <source>
        <dbReference type="Pfam" id="PF00004"/>
    </source>
</evidence>
<reference evidence="4" key="1">
    <citation type="submission" date="2021-01" db="EMBL/GenBank/DDBJ databases">
        <authorList>
            <consortium name="Genoscope - CEA"/>
            <person name="William W."/>
        </authorList>
    </citation>
    <scope>NUCLEOTIDE SEQUENCE</scope>
</reference>
<dbReference type="AlphaFoldDB" id="A0A8S1UWS9"/>
<keyword evidence="5" id="KW-1185">Reference proteome</keyword>
<accession>A0A8S1UWS9</accession>
<organism evidence="4 5">
    <name type="scientific">Paramecium pentaurelia</name>
    <dbReference type="NCBI Taxonomy" id="43138"/>
    <lineage>
        <taxon>Eukaryota</taxon>
        <taxon>Sar</taxon>
        <taxon>Alveolata</taxon>
        <taxon>Ciliophora</taxon>
        <taxon>Intramacronucleata</taxon>
        <taxon>Oligohymenophorea</taxon>
        <taxon>Peniculida</taxon>
        <taxon>Parameciidae</taxon>
        <taxon>Paramecium</taxon>
    </lineage>
</organism>
<evidence type="ECO:0000313" key="4">
    <source>
        <dbReference type="EMBL" id="CAD8169191.1"/>
    </source>
</evidence>
<dbReference type="InterPro" id="IPR003959">
    <property type="entry name" value="ATPase_AAA_core"/>
</dbReference>
<proteinExistence type="predicted"/>
<comment type="caution">
    <text evidence="4">The sequence shown here is derived from an EMBL/GenBank/DDBJ whole genome shotgun (WGS) entry which is preliminary data.</text>
</comment>
<dbReference type="InterPro" id="IPR050221">
    <property type="entry name" value="26S_Proteasome_ATPase"/>
</dbReference>
<sequence length="105" mass="12259">MLELLNQLDGFSPNDKIKFISATNRPNILDPALLRSGRLDRQIEFPFPNEKSRAQILKIHYRKISVAKETVNYVEIARNTNQFNDAQLNAVWYDSIEQRRNILNS</sequence>
<gene>
    <name evidence="4" type="ORF">PPENT_87.1.T0500206</name>
</gene>
<protein>
    <recommendedName>
        <fullName evidence="3">ATPase AAA-type core domain-containing protein</fullName>
    </recommendedName>
</protein>
<dbReference type="OrthoDB" id="445484at2759"/>
<dbReference type="PANTHER" id="PTHR23073">
    <property type="entry name" value="26S PROTEASOME REGULATORY SUBUNIT"/>
    <property type="match status" value="1"/>
</dbReference>
<evidence type="ECO:0000256" key="1">
    <source>
        <dbReference type="ARBA" id="ARBA00022741"/>
    </source>
</evidence>
<name>A0A8S1UWS9_9CILI</name>
<dbReference type="EMBL" id="CAJJDO010000050">
    <property type="protein sequence ID" value="CAD8169191.1"/>
    <property type="molecule type" value="Genomic_DNA"/>
</dbReference>
<keyword evidence="2" id="KW-0067">ATP-binding</keyword>